<proteinExistence type="predicted"/>
<organism evidence="3 4">
    <name type="scientific">Cardiocondyla obscurior</name>
    <dbReference type="NCBI Taxonomy" id="286306"/>
    <lineage>
        <taxon>Eukaryota</taxon>
        <taxon>Metazoa</taxon>
        <taxon>Ecdysozoa</taxon>
        <taxon>Arthropoda</taxon>
        <taxon>Hexapoda</taxon>
        <taxon>Insecta</taxon>
        <taxon>Pterygota</taxon>
        <taxon>Neoptera</taxon>
        <taxon>Endopterygota</taxon>
        <taxon>Hymenoptera</taxon>
        <taxon>Apocrita</taxon>
        <taxon>Aculeata</taxon>
        <taxon>Formicoidea</taxon>
        <taxon>Formicidae</taxon>
        <taxon>Myrmicinae</taxon>
        <taxon>Cardiocondyla</taxon>
    </lineage>
</organism>
<keyword evidence="2" id="KW-1133">Transmembrane helix</keyword>
<evidence type="ECO:0000313" key="4">
    <source>
        <dbReference type="Proteomes" id="UP001430953"/>
    </source>
</evidence>
<name>A0AAW2EP45_9HYME</name>
<dbReference type="AlphaFoldDB" id="A0AAW2EP45"/>
<evidence type="ECO:0000256" key="1">
    <source>
        <dbReference type="SAM" id="MobiDB-lite"/>
    </source>
</evidence>
<dbReference type="Proteomes" id="UP001430953">
    <property type="component" value="Unassembled WGS sequence"/>
</dbReference>
<accession>A0AAW2EP45</accession>
<feature type="transmembrane region" description="Helical" evidence="2">
    <location>
        <begin position="57"/>
        <end position="79"/>
    </location>
</feature>
<keyword evidence="2" id="KW-0472">Membrane</keyword>
<feature type="region of interest" description="Disordered" evidence="1">
    <location>
        <begin position="1"/>
        <end position="26"/>
    </location>
</feature>
<comment type="caution">
    <text evidence="3">The sequence shown here is derived from an EMBL/GenBank/DDBJ whole genome shotgun (WGS) entry which is preliminary data.</text>
</comment>
<evidence type="ECO:0000313" key="3">
    <source>
        <dbReference type="EMBL" id="KAL0104912.1"/>
    </source>
</evidence>
<keyword evidence="4" id="KW-1185">Reference proteome</keyword>
<evidence type="ECO:0000256" key="2">
    <source>
        <dbReference type="SAM" id="Phobius"/>
    </source>
</evidence>
<gene>
    <name evidence="3" type="ORF">PUN28_016514</name>
</gene>
<dbReference type="EMBL" id="JADYXP020000019">
    <property type="protein sequence ID" value="KAL0104912.1"/>
    <property type="molecule type" value="Genomic_DNA"/>
</dbReference>
<reference evidence="3 4" key="1">
    <citation type="submission" date="2023-03" db="EMBL/GenBank/DDBJ databases">
        <title>High recombination rates correlate with genetic variation in Cardiocondyla obscurior ants.</title>
        <authorList>
            <person name="Errbii M."/>
        </authorList>
    </citation>
    <scope>NUCLEOTIDE SEQUENCE [LARGE SCALE GENOMIC DNA]</scope>
    <source>
        <strain evidence="3">Alpha-2009</strain>
        <tissue evidence="3">Whole body</tissue>
    </source>
</reference>
<keyword evidence="2" id="KW-0812">Transmembrane</keyword>
<protein>
    <submittedName>
        <fullName evidence="3">Uncharacterized protein</fullName>
    </submittedName>
</protein>
<sequence>MHSGLQYGGEPKNPFRQEHDGASPTTLHSAFAPQGDVFITHSGRQPTESRLTKTHRVSVLLVSFNGFTINSVIVEYCAVRCRLFRRRNLDWLDRLDPVAHFSRKVDHNAVVERLLKILIKSNYTIERKLLTSCIHALHMYTE</sequence>